<dbReference type="GO" id="GO:0030246">
    <property type="term" value="F:carbohydrate binding"/>
    <property type="evidence" value="ECO:0007669"/>
    <property type="project" value="InterPro"/>
</dbReference>
<comment type="pathway">
    <text evidence="2">Glycan metabolism; N-glycan metabolism.</text>
</comment>
<evidence type="ECO:0000259" key="14">
    <source>
        <dbReference type="Pfam" id="PF13802"/>
    </source>
</evidence>
<comment type="similarity">
    <text evidence="3 10">Belongs to the glycosyl hydrolase 31 family.</text>
</comment>
<dbReference type="InterPro" id="IPR013780">
    <property type="entry name" value="Glyco_hydro_b"/>
</dbReference>
<dbReference type="Pfam" id="PF13802">
    <property type="entry name" value="Gal_mutarotas_2"/>
    <property type="match status" value="1"/>
</dbReference>
<comment type="subcellular location">
    <subcellularLocation>
        <location evidence="1">Endoplasmic reticulum</location>
    </subcellularLocation>
</comment>
<dbReference type="PANTHER" id="PTHR22762:SF54">
    <property type="entry name" value="BCDNA.GH04962"/>
    <property type="match status" value="1"/>
</dbReference>
<dbReference type="GO" id="GO:0006491">
    <property type="term" value="P:N-glycan processing"/>
    <property type="evidence" value="ECO:0007669"/>
    <property type="project" value="TreeGrafter"/>
</dbReference>
<keyword evidence="7" id="KW-0325">Glycoprotein</keyword>
<evidence type="ECO:0000256" key="2">
    <source>
        <dbReference type="ARBA" id="ARBA00004833"/>
    </source>
</evidence>
<evidence type="ECO:0000313" key="17">
    <source>
        <dbReference type="Proteomes" id="UP000276133"/>
    </source>
</evidence>
<evidence type="ECO:0000256" key="6">
    <source>
        <dbReference type="ARBA" id="ARBA00022824"/>
    </source>
</evidence>
<dbReference type="EMBL" id="REGN01003743">
    <property type="protein sequence ID" value="RNA21049.1"/>
    <property type="molecule type" value="Genomic_DNA"/>
</dbReference>
<evidence type="ECO:0000256" key="10">
    <source>
        <dbReference type="RuleBase" id="RU361185"/>
    </source>
</evidence>
<keyword evidence="6" id="KW-0256">Endoplasmic reticulum</keyword>
<evidence type="ECO:0000256" key="7">
    <source>
        <dbReference type="ARBA" id="ARBA00023180"/>
    </source>
</evidence>
<dbReference type="Pfam" id="PF01055">
    <property type="entry name" value="Glyco_hydro_31_2nd"/>
    <property type="match status" value="1"/>
</dbReference>
<evidence type="ECO:0000256" key="9">
    <source>
        <dbReference type="ARBA" id="ARBA00042895"/>
    </source>
</evidence>
<dbReference type="Pfam" id="PF21365">
    <property type="entry name" value="Glyco_hydro_31_3rd"/>
    <property type="match status" value="1"/>
</dbReference>
<feature type="domain" description="Glycoside hydrolase family 31 TIM barrel" evidence="13">
    <location>
        <begin position="363"/>
        <end position="691"/>
    </location>
</feature>
<dbReference type="STRING" id="10195.A0A3M7RC85"/>
<feature type="compositionally biased region" description="Acidic residues" evidence="11">
    <location>
        <begin position="195"/>
        <end position="204"/>
    </location>
</feature>
<feature type="domain" description="Glycosyl hydrolase family 31 C-terminal" evidence="15">
    <location>
        <begin position="699"/>
        <end position="788"/>
    </location>
</feature>
<evidence type="ECO:0000256" key="1">
    <source>
        <dbReference type="ARBA" id="ARBA00004240"/>
    </source>
</evidence>
<accession>A0A3M7RC85</accession>
<feature type="region of interest" description="Disordered" evidence="11">
    <location>
        <begin position="169"/>
        <end position="220"/>
    </location>
</feature>
<dbReference type="InterPro" id="IPR017853">
    <property type="entry name" value="GH"/>
</dbReference>
<protein>
    <recommendedName>
        <fullName evidence="9">Glucosidase II subunit alpha</fullName>
    </recommendedName>
</protein>
<dbReference type="SUPFAM" id="SSF74650">
    <property type="entry name" value="Galactose mutarotase-like"/>
    <property type="match status" value="1"/>
</dbReference>
<sequence>MRLLHGTLLVLACLTISIESVDRNNFKSCAQSGFCKRQRDHNPGEPTYKADFATLKIDNGHLSCQVENVKNSVLFQLDLFLLKDNRLRFRFNELNPLKKRYEVEGVIVDTLEEEKFVVVRKDSELVELKNGLNNKVALYANPLKAEFYIGDYLVASFNSKNLLKFEHLRTKPAPPEPPQENAEAQAEQPVQNESQDSEEPDMWEETYKTHTDSKPNGPQSVGMDISFHDFEHVYGIPQHADKFALRSTAGADPYRLYNLDVFEYEINNGMALYGSIPYILAHNKKFTVGLLWLNAAETWIDVRSNKADKSIFSKVADFITKSNEIPQIDTHWFSESGLIDIYLMLGPKSTDVFRQYGELTGNTPLPPLFSIAYHQCRWNYNDEDDVKNVNAGFEEHQIPMDVIWLDIEHTNDKRYFTWDSIKFPTPDQMMEHLSSFGRKLVTIVDPHIKSDSNYHVYSEAKEKGYFVKDKNGNDLDGWCWPGSSAWPDFLNDEVKNWWSTKFLLENYKGTTLDTYTWNDMNEPSMFNGPEITFPKDAVHLNGFEHRDVHNLYGQNLVKATFLGHMARSNGQRRPFILTRSTFAGSQRYGAVWTGDNTAEWEHLQISIPMCLTFSVTGMSFCGSDVGGFFKNPDSELMIRWYQAAAYQPFFRSHAHIDTKRREPWLFGEEAINLIRDAIHSRYSLIYYWYTLFYFNEKTGKPPMLPIWVEFPEENEFYDVDDQHMVGSAIMVKPITTKGASSVDVKFPGNNEIWYDVKSLRTFQGGSSTTFTDITLATVPVFHRGGSIIPYKFRLRRSTTQMADDPFTLIVCLDKQGLASGHLYFDDGLTFNYNSSKEFVLREFNFSNNKLISKNLEMSSLFKTYAWLERVIIYGIKTEPKKVTLEESGSKSTQLQFSFDSKSNVLLIRKPGVNINTDWSILLD</sequence>
<organism evidence="16 17">
    <name type="scientific">Brachionus plicatilis</name>
    <name type="common">Marine rotifer</name>
    <name type="synonym">Brachionus muelleri</name>
    <dbReference type="NCBI Taxonomy" id="10195"/>
    <lineage>
        <taxon>Eukaryota</taxon>
        <taxon>Metazoa</taxon>
        <taxon>Spiralia</taxon>
        <taxon>Gnathifera</taxon>
        <taxon>Rotifera</taxon>
        <taxon>Eurotatoria</taxon>
        <taxon>Monogononta</taxon>
        <taxon>Pseudotrocha</taxon>
        <taxon>Ploima</taxon>
        <taxon>Brachionidae</taxon>
        <taxon>Brachionus</taxon>
    </lineage>
</organism>
<dbReference type="GO" id="GO:0005783">
    <property type="term" value="C:endoplasmic reticulum"/>
    <property type="evidence" value="ECO:0007669"/>
    <property type="project" value="UniProtKB-SubCell"/>
</dbReference>
<dbReference type="GO" id="GO:0005975">
    <property type="term" value="P:carbohydrate metabolic process"/>
    <property type="evidence" value="ECO:0007669"/>
    <property type="project" value="InterPro"/>
</dbReference>
<evidence type="ECO:0000256" key="12">
    <source>
        <dbReference type="SAM" id="SignalP"/>
    </source>
</evidence>
<keyword evidence="17" id="KW-1185">Reference proteome</keyword>
<keyword evidence="8 10" id="KW-0326">Glycosidase</keyword>
<evidence type="ECO:0000259" key="13">
    <source>
        <dbReference type="Pfam" id="PF01055"/>
    </source>
</evidence>
<dbReference type="FunFam" id="2.60.40.1760:FF:000002">
    <property type="entry name" value="neutral alpha-glucosidase AB isoform X1"/>
    <property type="match status" value="1"/>
</dbReference>
<evidence type="ECO:0000313" key="16">
    <source>
        <dbReference type="EMBL" id="RNA21049.1"/>
    </source>
</evidence>
<evidence type="ECO:0000256" key="8">
    <source>
        <dbReference type="ARBA" id="ARBA00023295"/>
    </source>
</evidence>
<feature type="domain" description="Glycoside hydrolase family 31 N-terminal" evidence="14">
    <location>
        <begin position="77"/>
        <end position="301"/>
    </location>
</feature>
<evidence type="ECO:0000256" key="5">
    <source>
        <dbReference type="ARBA" id="ARBA00022801"/>
    </source>
</evidence>
<dbReference type="InterPro" id="IPR048395">
    <property type="entry name" value="Glyco_hydro_31_C"/>
</dbReference>
<dbReference type="InterPro" id="IPR025887">
    <property type="entry name" value="Glyco_hydro_31_N_dom"/>
</dbReference>
<dbReference type="Gene3D" id="2.60.40.1180">
    <property type="entry name" value="Golgi alpha-mannosidase II"/>
    <property type="match status" value="2"/>
</dbReference>
<dbReference type="SUPFAM" id="SSF51445">
    <property type="entry name" value="(Trans)glycosidases"/>
    <property type="match status" value="1"/>
</dbReference>
<evidence type="ECO:0000256" key="3">
    <source>
        <dbReference type="ARBA" id="ARBA00007806"/>
    </source>
</evidence>
<comment type="caution">
    <text evidence="16">The sequence shown here is derived from an EMBL/GenBank/DDBJ whole genome shotgun (WGS) entry which is preliminary data.</text>
</comment>
<evidence type="ECO:0000256" key="4">
    <source>
        <dbReference type="ARBA" id="ARBA00022729"/>
    </source>
</evidence>
<dbReference type="FunFam" id="3.20.20.80:FF:000039">
    <property type="entry name" value="Glucosidase, alpha neutral C"/>
    <property type="match status" value="1"/>
</dbReference>
<name>A0A3M7RC85_BRAPC</name>
<feature type="compositionally biased region" description="Low complexity" evidence="11">
    <location>
        <begin position="179"/>
        <end position="193"/>
    </location>
</feature>
<keyword evidence="5 10" id="KW-0378">Hydrolase</keyword>
<feature type="chain" id="PRO_5018075415" description="Glucosidase II subunit alpha" evidence="12">
    <location>
        <begin position="21"/>
        <end position="923"/>
    </location>
</feature>
<evidence type="ECO:0000256" key="11">
    <source>
        <dbReference type="SAM" id="MobiDB-lite"/>
    </source>
</evidence>
<dbReference type="InterPro" id="IPR011013">
    <property type="entry name" value="Gal_mutarotase_sf_dom"/>
</dbReference>
<dbReference type="Proteomes" id="UP000276133">
    <property type="component" value="Unassembled WGS sequence"/>
</dbReference>
<dbReference type="InterPro" id="IPR000322">
    <property type="entry name" value="Glyco_hydro_31_TIM"/>
</dbReference>
<dbReference type="CDD" id="cd06603">
    <property type="entry name" value="GH31_GANC_GANAB_alpha"/>
    <property type="match status" value="1"/>
</dbReference>
<proteinExistence type="inferred from homology"/>
<dbReference type="OrthoDB" id="3237269at2759"/>
<dbReference type="GO" id="GO:0090599">
    <property type="term" value="F:alpha-glucosidase activity"/>
    <property type="evidence" value="ECO:0007669"/>
    <property type="project" value="TreeGrafter"/>
</dbReference>
<dbReference type="Gene3D" id="3.20.20.80">
    <property type="entry name" value="Glycosidases"/>
    <property type="match status" value="2"/>
</dbReference>
<evidence type="ECO:0000259" key="15">
    <source>
        <dbReference type="Pfam" id="PF21365"/>
    </source>
</evidence>
<feature type="signal peptide" evidence="12">
    <location>
        <begin position="1"/>
        <end position="20"/>
    </location>
</feature>
<dbReference type="AlphaFoldDB" id="A0A3M7RC85"/>
<keyword evidence="4 12" id="KW-0732">Signal</keyword>
<dbReference type="SUPFAM" id="SSF51011">
    <property type="entry name" value="Glycosyl hydrolase domain"/>
    <property type="match status" value="1"/>
</dbReference>
<gene>
    <name evidence="16" type="ORF">BpHYR1_029620</name>
</gene>
<dbReference type="Gene3D" id="2.60.40.1760">
    <property type="entry name" value="glycosyl hydrolase (family 31)"/>
    <property type="match status" value="1"/>
</dbReference>
<dbReference type="PANTHER" id="PTHR22762">
    <property type="entry name" value="ALPHA-GLUCOSIDASE"/>
    <property type="match status" value="1"/>
</dbReference>
<reference evidence="16 17" key="1">
    <citation type="journal article" date="2018" name="Sci. Rep.">
        <title>Genomic signatures of local adaptation to the degree of environmental predictability in rotifers.</title>
        <authorList>
            <person name="Franch-Gras L."/>
            <person name="Hahn C."/>
            <person name="Garcia-Roger E.M."/>
            <person name="Carmona M.J."/>
            <person name="Serra M."/>
            <person name="Gomez A."/>
        </authorList>
    </citation>
    <scope>NUCLEOTIDE SEQUENCE [LARGE SCALE GENOMIC DNA]</scope>
    <source>
        <strain evidence="16">HYR1</strain>
    </source>
</reference>
<dbReference type="CDD" id="cd14752">
    <property type="entry name" value="GH31_N"/>
    <property type="match status" value="1"/>
</dbReference>